<protein>
    <submittedName>
        <fullName evidence="1">Uncharacterized protein</fullName>
    </submittedName>
</protein>
<dbReference type="AlphaFoldDB" id="W7JUY8"/>
<sequence length="82" mass="9429">MNYGSPTMWKNGVLLPTYPTFVVLKNDPFLKFSIGGGISILVHFCQNFWSIFWTLPFDDYDVAHTILTSQSKLWVTSTRPKI</sequence>
<name>W7JUY8_PLAFO</name>
<proteinExistence type="predicted"/>
<dbReference type="Proteomes" id="UP000030673">
    <property type="component" value="Unassembled WGS sequence"/>
</dbReference>
<accession>W7JUY8</accession>
<dbReference type="EMBL" id="KE123800">
    <property type="protein sequence ID" value="EWC88783.1"/>
    <property type="molecule type" value="Genomic_DNA"/>
</dbReference>
<organism evidence="1 2">
    <name type="scientific">Plasmodium falciparum (isolate NF54)</name>
    <dbReference type="NCBI Taxonomy" id="5843"/>
    <lineage>
        <taxon>Eukaryota</taxon>
        <taxon>Sar</taxon>
        <taxon>Alveolata</taxon>
        <taxon>Apicomplexa</taxon>
        <taxon>Aconoidasida</taxon>
        <taxon>Haemosporida</taxon>
        <taxon>Plasmodiidae</taxon>
        <taxon>Plasmodium</taxon>
        <taxon>Plasmodium (Laverania)</taxon>
    </lineage>
</organism>
<evidence type="ECO:0000313" key="2">
    <source>
        <dbReference type="Proteomes" id="UP000030673"/>
    </source>
</evidence>
<keyword evidence="2" id="KW-1185">Reference proteome</keyword>
<reference evidence="1 2" key="1">
    <citation type="submission" date="2013-02" db="EMBL/GenBank/DDBJ databases">
        <title>The Genome Sequence of Plasmodium falciparum NF54.</title>
        <authorList>
            <consortium name="The Broad Institute Genome Sequencing Platform"/>
            <consortium name="The Broad Institute Genome Sequencing Center for Infectious Disease"/>
            <person name="Neafsey D."/>
            <person name="Cheeseman I."/>
            <person name="Volkman S."/>
            <person name="Adams J."/>
            <person name="Walker B."/>
            <person name="Young S.K."/>
            <person name="Zeng Q."/>
            <person name="Gargeya S."/>
            <person name="Fitzgerald M."/>
            <person name="Haas B."/>
            <person name="Abouelleil A."/>
            <person name="Alvarado L."/>
            <person name="Arachchi H.M."/>
            <person name="Berlin A.M."/>
            <person name="Chapman S.B."/>
            <person name="Dewar J."/>
            <person name="Goldberg J."/>
            <person name="Griggs A."/>
            <person name="Gujja S."/>
            <person name="Hansen M."/>
            <person name="Howarth C."/>
            <person name="Imamovic A."/>
            <person name="Larimer J."/>
            <person name="McCowan C."/>
            <person name="Murphy C."/>
            <person name="Neiman D."/>
            <person name="Pearson M."/>
            <person name="Priest M."/>
            <person name="Roberts A."/>
            <person name="Saif S."/>
            <person name="Shea T."/>
            <person name="Sisk P."/>
            <person name="Sykes S."/>
            <person name="Wortman J."/>
            <person name="Nusbaum C."/>
            <person name="Birren B."/>
        </authorList>
    </citation>
    <scope>NUCLEOTIDE SEQUENCE [LARGE SCALE GENOMIC DNA]</scope>
    <source>
        <strain evidence="1 2">NF54</strain>
    </source>
</reference>
<gene>
    <name evidence="1" type="ORF">PFNF54_02422</name>
</gene>
<evidence type="ECO:0000313" key="1">
    <source>
        <dbReference type="EMBL" id="EWC88783.1"/>
    </source>
</evidence>